<dbReference type="EMBL" id="GBRH01245066">
    <property type="protein sequence ID" value="JAD52829.1"/>
    <property type="molecule type" value="Transcribed_RNA"/>
</dbReference>
<reference evidence="1" key="1">
    <citation type="submission" date="2014-09" db="EMBL/GenBank/DDBJ databases">
        <authorList>
            <person name="Magalhaes I.L.F."/>
            <person name="Oliveira U."/>
            <person name="Santos F.R."/>
            <person name="Vidigal T.H.D.A."/>
            <person name="Brescovit A.D."/>
            <person name="Santos A.J."/>
        </authorList>
    </citation>
    <scope>NUCLEOTIDE SEQUENCE</scope>
    <source>
        <tissue evidence="1">Shoot tissue taken approximately 20 cm above the soil surface</tissue>
    </source>
</reference>
<reference evidence="1" key="2">
    <citation type="journal article" date="2015" name="Data Brief">
        <title>Shoot transcriptome of the giant reed, Arundo donax.</title>
        <authorList>
            <person name="Barrero R.A."/>
            <person name="Guerrero F.D."/>
            <person name="Moolhuijzen P."/>
            <person name="Goolsby J.A."/>
            <person name="Tidwell J."/>
            <person name="Bellgard S.E."/>
            <person name="Bellgard M.I."/>
        </authorList>
    </citation>
    <scope>NUCLEOTIDE SEQUENCE</scope>
    <source>
        <tissue evidence="1">Shoot tissue taken approximately 20 cm above the soil surface</tissue>
    </source>
</reference>
<accession>A0A0A9AM84</accession>
<dbReference type="AlphaFoldDB" id="A0A0A9AM84"/>
<proteinExistence type="predicted"/>
<evidence type="ECO:0000313" key="1">
    <source>
        <dbReference type="EMBL" id="JAD52829.1"/>
    </source>
</evidence>
<organism evidence="1">
    <name type="scientific">Arundo donax</name>
    <name type="common">Giant reed</name>
    <name type="synonym">Donax arundinaceus</name>
    <dbReference type="NCBI Taxonomy" id="35708"/>
    <lineage>
        <taxon>Eukaryota</taxon>
        <taxon>Viridiplantae</taxon>
        <taxon>Streptophyta</taxon>
        <taxon>Embryophyta</taxon>
        <taxon>Tracheophyta</taxon>
        <taxon>Spermatophyta</taxon>
        <taxon>Magnoliopsida</taxon>
        <taxon>Liliopsida</taxon>
        <taxon>Poales</taxon>
        <taxon>Poaceae</taxon>
        <taxon>PACMAD clade</taxon>
        <taxon>Arundinoideae</taxon>
        <taxon>Arundineae</taxon>
        <taxon>Arundo</taxon>
    </lineage>
</organism>
<sequence length="17" mass="1940">MQLRTNARTPILAKDPD</sequence>
<name>A0A0A9AM84_ARUDO</name>
<protein>
    <submittedName>
        <fullName evidence="1">Uncharacterized protein</fullName>
    </submittedName>
</protein>